<comment type="caution">
    <text evidence="2">The sequence shown here is derived from an EMBL/GenBank/DDBJ whole genome shotgun (WGS) entry which is preliminary data.</text>
</comment>
<evidence type="ECO:0000259" key="1">
    <source>
        <dbReference type="Pfam" id="PF03479"/>
    </source>
</evidence>
<name>A0A543KFW0_9RHOB</name>
<dbReference type="InterPro" id="IPR005175">
    <property type="entry name" value="PPC_dom"/>
</dbReference>
<sequence>MRQITHPGPTARTRADVVACHAEPVRVQLRAGQTLTRAITEGLAEVGFRAGYLRLDGASLAPLRYVMPAPAPGDGHAAWYSQAYDLPDTRIQQGGAHLGQRDGQPFVHCHALWHDQGMGHVLCDESVLAEDVTVQGWGLTGAGLVAQPDAETRFTLFRPHAASAPKQRTALLITLRPNQDIGSALRDIARDHQMAGACVEGIGSLVGTVFEAAPGLDSYATELLILDGGIRDGACRLHVASVGFDGSVQQGVLRAGRNAVCVTAEVLMIAN</sequence>
<dbReference type="RefSeq" id="WP_142082187.1">
    <property type="nucleotide sequence ID" value="NZ_VFPT01000001.1"/>
</dbReference>
<evidence type="ECO:0000313" key="3">
    <source>
        <dbReference type="Proteomes" id="UP000320582"/>
    </source>
</evidence>
<feature type="domain" description="PPC" evidence="1">
    <location>
        <begin position="171"/>
        <end position="268"/>
    </location>
</feature>
<dbReference type="SUPFAM" id="SSF117856">
    <property type="entry name" value="AF0104/ALDC/Ptd012-like"/>
    <property type="match status" value="2"/>
</dbReference>
<dbReference type="AlphaFoldDB" id="A0A543KFW0"/>
<dbReference type="Pfam" id="PF03479">
    <property type="entry name" value="PCC"/>
    <property type="match status" value="1"/>
</dbReference>
<dbReference type="EMBL" id="VFPT01000001">
    <property type="protein sequence ID" value="TQM93907.1"/>
    <property type="molecule type" value="Genomic_DNA"/>
</dbReference>
<protein>
    <submittedName>
        <fullName evidence="2">DUF296 family protein family protein</fullName>
    </submittedName>
</protein>
<dbReference type="Gene3D" id="3.30.1330.80">
    <property type="entry name" value="Hypothetical protein, similar to alpha- acetolactate decarboxylase, domain 2"/>
    <property type="match status" value="2"/>
</dbReference>
<accession>A0A543KFW0</accession>
<dbReference type="OrthoDB" id="8720942at2"/>
<gene>
    <name evidence="2" type="ORF">BD293_2561</name>
</gene>
<keyword evidence="3" id="KW-1185">Reference proteome</keyword>
<proteinExistence type="predicted"/>
<dbReference type="Proteomes" id="UP000320582">
    <property type="component" value="Unassembled WGS sequence"/>
</dbReference>
<reference evidence="2 3" key="1">
    <citation type="submission" date="2019-06" db="EMBL/GenBank/DDBJ databases">
        <title>Genomic Encyclopedia of Archaeal and Bacterial Type Strains, Phase II (KMG-II): from individual species to whole genera.</title>
        <authorList>
            <person name="Goeker M."/>
        </authorList>
    </citation>
    <scope>NUCLEOTIDE SEQUENCE [LARGE SCALE GENOMIC DNA]</scope>
    <source>
        <strain evidence="2 3">DSM 18423</strain>
    </source>
</reference>
<organism evidence="2 3">
    <name type="scientific">Roseinatronobacter monicus</name>
    <dbReference type="NCBI Taxonomy" id="393481"/>
    <lineage>
        <taxon>Bacteria</taxon>
        <taxon>Pseudomonadati</taxon>
        <taxon>Pseudomonadota</taxon>
        <taxon>Alphaproteobacteria</taxon>
        <taxon>Rhodobacterales</taxon>
        <taxon>Paracoccaceae</taxon>
        <taxon>Roseinatronobacter</taxon>
    </lineage>
</organism>
<evidence type="ECO:0000313" key="2">
    <source>
        <dbReference type="EMBL" id="TQM93907.1"/>
    </source>
</evidence>